<organism evidence="1">
    <name type="scientific">Cupriavidus taiwanensis</name>
    <dbReference type="NCBI Taxonomy" id="164546"/>
    <lineage>
        <taxon>Bacteria</taxon>
        <taxon>Pseudomonadati</taxon>
        <taxon>Pseudomonadota</taxon>
        <taxon>Betaproteobacteria</taxon>
        <taxon>Burkholderiales</taxon>
        <taxon>Burkholderiaceae</taxon>
        <taxon>Cupriavidus</taxon>
    </lineage>
</organism>
<accession>A0A375HF68</accession>
<proteinExistence type="predicted"/>
<protein>
    <submittedName>
        <fullName evidence="1">Uncharacterized protein</fullName>
    </submittedName>
</protein>
<dbReference type="EMBL" id="LT984809">
    <property type="protein sequence ID" value="SPD49023.1"/>
    <property type="molecule type" value="Genomic_DNA"/>
</dbReference>
<dbReference type="AlphaFoldDB" id="A0A375HF68"/>
<sequence>MPCCHSARSVGQVEATGLEGAVTIGAVVIQKQDVLGAIAHHTVAAEVQYAHIVGVALYLVEPAVEAKGIEARSMSCMAPAALSCSPCSEETRISSVVSGAFGLCRPPRAPLPLSIQRAKCIAEIGGDC</sequence>
<evidence type="ECO:0000313" key="1">
    <source>
        <dbReference type="EMBL" id="SPD49023.1"/>
    </source>
</evidence>
<keyword evidence="1" id="KW-0614">Plasmid</keyword>
<gene>
    <name evidence="1" type="ORF">CBM2612_P0368</name>
</gene>
<name>A0A375HF68_9BURK</name>
<geneLocation type="plasmid" evidence="1">
    <name>I</name>
</geneLocation>
<reference evidence="1" key="1">
    <citation type="submission" date="2018-01" db="EMBL/GenBank/DDBJ databases">
        <authorList>
            <person name="Gaut B.S."/>
            <person name="Morton B.R."/>
            <person name="Clegg M.T."/>
            <person name="Duvall M.R."/>
        </authorList>
    </citation>
    <scope>NUCLEOTIDE SEQUENCE</scope>
    <source>
        <strain evidence="1">Cupriavidus taiwanensis STM 8555</strain>
    </source>
</reference>